<sequence>MLGPNLVSWTNKRQGTIALSTTKVEYISIAQCCSQLQWIKHQLEDYDIFVSYIPLFCDNTTAINLSKNPILHSRAKHIEIKHYFIRHYKISDLLLSISTKSYFLLPLHINPPLPLQTIIHTTLDIFERSPSSPIQPTVQTLLDDPTQITVQTLLDDPIIWTPLILSPSLKRNDQSFSFNNLSLKTYPPRPDYPLPIYTFKQVPLPLYLLLATYLPPEPATPHPWETLFQAYLHPLEPLTSPYKQPLPSPNP</sequence>
<dbReference type="Proteomes" id="UP000257109">
    <property type="component" value="Unassembled WGS sequence"/>
</dbReference>
<evidence type="ECO:0000313" key="1">
    <source>
        <dbReference type="EMBL" id="RDX77485.1"/>
    </source>
</evidence>
<dbReference type="PANTHER" id="PTHR11439:SF483">
    <property type="entry name" value="PEPTIDE SYNTHASE GLIP-LIKE, PUTATIVE (AFU_ORTHOLOGUE AFUA_3G12920)-RELATED"/>
    <property type="match status" value="1"/>
</dbReference>
<protein>
    <recommendedName>
        <fullName evidence="3">Copia protein</fullName>
    </recommendedName>
</protein>
<keyword evidence="2" id="KW-1185">Reference proteome</keyword>
<dbReference type="EMBL" id="QJKJ01009157">
    <property type="protein sequence ID" value="RDX77485.1"/>
    <property type="molecule type" value="Genomic_DNA"/>
</dbReference>
<evidence type="ECO:0000313" key="2">
    <source>
        <dbReference type="Proteomes" id="UP000257109"/>
    </source>
</evidence>
<name>A0A371FGQ2_MUCPR</name>
<dbReference type="AlphaFoldDB" id="A0A371FGQ2"/>
<comment type="caution">
    <text evidence="1">The sequence shown here is derived from an EMBL/GenBank/DDBJ whole genome shotgun (WGS) entry which is preliminary data.</text>
</comment>
<proteinExistence type="predicted"/>
<dbReference type="CDD" id="cd09272">
    <property type="entry name" value="RNase_HI_RT_Ty1"/>
    <property type="match status" value="1"/>
</dbReference>
<dbReference type="STRING" id="157652.A0A371FGQ2"/>
<reference evidence="1" key="1">
    <citation type="submission" date="2018-05" db="EMBL/GenBank/DDBJ databases">
        <title>Draft genome of Mucuna pruriens seed.</title>
        <authorList>
            <person name="Nnadi N.E."/>
            <person name="Vos R."/>
            <person name="Hasami M.H."/>
            <person name="Devisetty U.K."/>
            <person name="Aguiy J.C."/>
        </authorList>
    </citation>
    <scope>NUCLEOTIDE SEQUENCE [LARGE SCALE GENOMIC DNA]</scope>
    <source>
        <strain evidence="1">JCA_2017</strain>
    </source>
</reference>
<dbReference type="OrthoDB" id="418237at2759"/>
<feature type="non-terminal residue" evidence="1">
    <location>
        <position position="1"/>
    </location>
</feature>
<gene>
    <name evidence="1" type="ORF">CR513_42383</name>
</gene>
<organism evidence="1 2">
    <name type="scientific">Mucuna pruriens</name>
    <name type="common">Velvet bean</name>
    <name type="synonym">Dolichos pruriens</name>
    <dbReference type="NCBI Taxonomy" id="157652"/>
    <lineage>
        <taxon>Eukaryota</taxon>
        <taxon>Viridiplantae</taxon>
        <taxon>Streptophyta</taxon>
        <taxon>Embryophyta</taxon>
        <taxon>Tracheophyta</taxon>
        <taxon>Spermatophyta</taxon>
        <taxon>Magnoliopsida</taxon>
        <taxon>eudicotyledons</taxon>
        <taxon>Gunneridae</taxon>
        <taxon>Pentapetalae</taxon>
        <taxon>rosids</taxon>
        <taxon>fabids</taxon>
        <taxon>Fabales</taxon>
        <taxon>Fabaceae</taxon>
        <taxon>Papilionoideae</taxon>
        <taxon>50 kb inversion clade</taxon>
        <taxon>NPAAA clade</taxon>
        <taxon>indigoferoid/millettioid clade</taxon>
        <taxon>Phaseoleae</taxon>
        <taxon>Mucuna</taxon>
    </lineage>
</organism>
<dbReference type="PANTHER" id="PTHR11439">
    <property type="entry name" value="GAG-POL-RELATED RETROTRANSPOSON"/>
    <property type="match status" value="1"/>
</dbReference>
<accession>A0A371FGQ2</accession>
<evidence type="ECO:0008006" key="3">
    <source>
        <dbReference type="Google" id="ProtNLM"/>
    </source>
</evidence>